<dbReference type="SUPFAM" id="SSF69287">
    <property type="entry name" value="Urease metallochaperone UreE, N-terminal domain"/>
    <property type="match status" value="1"/>
</dbReference>
<evidence type="ECO:0000259" key="7">
    <source>
        <dbReference type="SMART" id="SM00988"/>
    </source>
</evidence>
<feature type="region of interest" description="Disordered" evidence="6">
    <location>
        <begin position="136"/>
        <end position="178"/>
    </location>
</feature>
<keyword evidence="3 5" id="KW-0533">Nickel</keyword>
<dbReference type="SUPFAM" id="SSF69737">
    <property type="entry name" value="Urease metallochaperone UreE, C-terminal domain"/>
    <property type="match status" value="1"/>
</dbReference>
<organism evidence="8 9">
    <name type="scientific">Vibrio chanodichtyis</name>
    <dbReference type="NCBI Taxonomy" id="3027932"/>
    <lineage>
        <taxon>Bacteria</taxon>
        <taxon>Pseudomonadati</taxon>
        <taxon>Pseudomonadota</taxon>
        <taxon>Gammaproteobacteria</taxon>
        <taxon>Vibrionales</taxon>
        <taxon>Vibrionaceae</taxon>
        <taxon>Vibrio</taxon>
    </lineage>
</organism>
<dbReference type="Proteomes" id="UP001216189">
    <property type="component" value="Unassembled WGS sequence"/>
</dbReference>
<comment type="caution">
    <text evidence="8">The sequence shown here is derived from an EMBL/GenBank/DDBJ whole genome shotgun (WGS) entry which is preliminary data.</text>
</comment>
<comment type="subcellular location">
    <subcellularLocation>
        <location evidence="1 5">Cytoplasm</location>
    </subcellularLocation>
</comment>
<dbReference type="RefSeq" id="WP_274721421.1">
    <property type="nucleotide sequence ID" value="NZ_JARBFT010000001.1"/>
</dbReference>
<dbReference type="InterPro" id="IPR012406">
    <property type="entry name" value="UreE"/>
</dbReference>
<reference evidence="8 9" key="1">
    <citation type="submission" date="2023-02" db="EMBL/GenBank/DDBJ databases">
        <title>Vibrio intestini sp. nov., a close relative of Vibrio cholerae isolated from the intestine of Healthy Culter dabryi.</title>
        <authorList>
            <person name="Wu N."/>
        </authorList>
    </citation>
    <scope>NUCLEOTIDE SEQUENCE [LARGE SCALE GENOMIC DNA]</scope>
    <source>
        <strain evidence="8 9">DSL-7</strain>
    </source>
</reference>
<dbReference type="InterPro" id="IPR007864">
    <property type="entry name" value="UreE_C_dom"/>
</dbReference>
<evidence type="ECO:0000256" key="1">
    <source>
        <dbReference type="ARBA" id="ARBA00004496"/>
    </source>
</evidence>
<comment type="similarity">
    <text evidence="5">Belongs to the UreE family.</text>
</comment>
<evidence type="ECO:0000256" key="4">
    <source>
        <dbReference type="ARBA" id="ARBA00023186"/>
    </source>
</evidence>
<sequence length="178" mass="20206">MLKVIGRSEHFQGAVLDKLVLPYAVRQKGRFRTVSQSGLEVGVFLARGAVLKQGDYLHTECGQVLQVVAQQEPVIIAKSDDWQTFAKVCYHMGNRHVPMAIGDLWLRFQPDHVLQQMVCMMGLVCEAQMAEFNPEHGAYHTSSKPHFHPVHEHAHSHSHEQDHAHHSSHAQQERGHHH</sequence>
<dbReference type="SMART" id="SM00988">
    <property type="entry name" value="UreE_N"/>
    <property type="match status" value="1"/>
</dbReference>
<keyword evidence="4 5" id="KW-0143">Chaperone</keyword>
<comment type="function">
    <text evidence="5">Involved in urease metallocenter assembly. Binds nickel. Probably functions as a nickel donor during metallocenter assembly.</text>
</comment>
<evidence type="ECO:0000256" key="5">
    <source>
        <dbReference type="HAMAP-Rule" id="MF_00822"/>
    </source>
</evidence>
<name>A0ABT5UW78_9VIBR</name>
<dbReference type="InterPro" id="IPR004029">
    <property type="entry name" value="UreE_N"/>
</dbReference>
<dbReference type="HAMAP" id="MF_00822">
    <property type="entry name" value="UreE"/>
    <property type="match status" value="1"/>
</dbReference>
<dbReference type="Pfam" id="PF05194">
    <property type="entry name" value="UreE_C"/>
    <property type="match status" value="1"/>
</dbReference>
<protein>
    <recommendedName>
        <fullName evidence="5">Urease accessory protein UreE</fullName>
    </recommendedName>
</protein>
<proteinExistence type="inferred from homology"/>
<dbReference type="PIRSF" id="PIRSF036402">
    <property type="entry name" value="Ureas_acces_UreE"/>
    <property type="match status" value="1"/>
</dbReference>
<evidence type="ECO:0000256" key="3">
    <source>
        <dbReference type="ARBA" id="ARBA00022596"/>
    </source>
</evidence>
<feature type="compositionally biased region" description="Basic and acidic residues" evidence="6">
    <location>
        <begin position="149"/>
        <end position="178"/>
    </location>
</feature>
<dbReference type="EMBL" id="JARBFT010000001">
    <property type="protein sequence ID" value="MDE1513668.1"/>
    <property type="molecule type" value="Genomic_DNA"/>
</dbReference>
<keyword evidence="2 5" id="KW-0963">Cytoplasm</keyword>
<gene>
    <name evidence="5 8" type="primary">ureE</name>
    <name evidence="8" type="ORF">PUN32_01400</name>
</gene>
<dbReference type="NCBIfam" id="NF009751">
    <property type="entry name" value="PRK13261.1-1"/>
    <property type="match status" value="1"/>
</dbReference>
<evidence type="ECO:0000313" key="9">
    <source>
        <dbReference type="Proteomes" id="UP001216189"/>
    </source>
</evidence>
<dbReference type="Gene3D" id="2.60.260.20">
    <property type="entry name" value="Urease metallochaperone UreE, N-terminal domain"/>
    <property type="match status" value="1"/>
</dbReference>
<dbReference type="Pfam" id="PF02814">
    <property type="entry name" value="UreE_N"/>
    <property type="match status" value="1"/>
</dbReference>
<dbReference type="InterPro" id="IPR036118">
    <property type="entry name" value="UreE_N_sf"/>
</dbReference>
<evidence type="ECO:0000256" key="6">
    <source>
        <dbReference type="SAM" id="MobiDB-lite"/>
    </source>
</evidence>
<feature type="domain" description="UreE urease accessory N-terminal" evidence="7">
    <location>
        <begin position="1"/>
        <end position="65"/>
    </location>
</feature>
<evidence type="ECO:0000313" key="8">
    <source>
        <dbReference type="EMBL" id="MDE1513668.1"/>
    </source>
</evidence>
<dbReference type="Gene3D" id="3.30.70.790">
    <property type="entry name" value="UreE, C-terminal domain"/>
    <property type="match status" value="1"/>
</dbReference>
<keyword evidence="9" id="KW-1185">Reference proteome</keyword>
<accession>A0ABT5UW78</accession>
<evidence type="ECO:0000256" key="2">
    <source>
        <dbReference type="ARBA" id="ARBA00022490"/>
    </source>
</evidence>